<evidence type="ECO:0000259" key="1">
    <source>
        <dbReference type="PROSITE" id="PS51186"/>
    </source>
</evidence>
<reference evidence="2 3" key="1">
    <citation type="submission" date="2019-03" db="EMBL/GenBank/DDBJ databases">
        <title>Genomic Encyclopedia of Type Strains, Phase IV (KMG-IV): sequencing the most valuable type-strain genomes for metagenomic binning, comparative biology and taxonomic classification.</title>
        <authorList>
            <person name="Goeker M."/>
        </authorList>
    </citation>
    <scope>NUCLEOTIDE SEQUENCE [LARGE SCALE GENOMIC DNA]</scope>
    <source>
        <strain evidence="2 3">DSM 18577</strain>
    </source>
</reference>
<dbReference type="RefSeq" id="WP_131912977.1">
    <property type="nucleotide sequence ID" value="NZ_OU594967.1"/>
</dbReference>
<dbReference type="InterPro" id="IPR051531">
    <property type="entry name" value="N-acetyltransferase"/>
</dbReference>
<name>A0A4R1JM35_9GAMM</name>
<dbReference type="GO" id="GO:0016747">
    <property type="term" value="F:acyltransferase activity, transferring groups other than amino-acyl groups"/>
    <property type="evidence" value="ECO:0007669"/>
    <property type="project" value="InterPro"/>
</dbReference>
<keyword evidence="2" id="KW-0808">Transferase</keyword>
<evidence type="ECO:0000313" key="3">
    <source>
        <dbReference type="Proteomes" id="UP000295565"/>
    </source>
</evidence>
<dbReference type="Pfam" id="PF13302">
    <property type="entry name" value="Acetyltransf_3"/>
    <property type="match status" value="1"/>
</dbReference>
<protein>
    <submittedName>
        <fullName evidence="2">RimJ/RimL family protein N-acetyltransferase</fullName>
    </submittedName>
</protein>
<gene>
    <name evidence="2" type="ORF">EV690_2179</name>
</gene>
<dbReference type="AlphaFoldDB" id="A0A4R1JM35"/>
<accession>A0A4R1JM35</accession>
<proteinExistence type="predicted"/>
<dbReference type="OrthoDB" id="9798081at2"/>
<organism evidence="2 3">
    <name type="scientific">Celerinatantimonas diazotrophica</name>
    <dbReference type="NCBI Taxonomy" id="412034"/>
    <lineage>
        <taxon>Bacteria</taxon>
        <taxon>Pseudomonadati</taxon>
        <taxon>Pseudomonadota</taxon>
        <taxon>Gammaproteobacteria</taxon>
        <taxon>Celerinatantimonadaceae</taxon>
        <taxon>Celerinatantimonas</taxon>
    </lineage>
</organism>
<dbReference type="Proteomes" id="UP000295565">
    <property type="component" value="Unassembled WGS sequence"/>
</dbReference>
<dbReference type="EMBL" id="SMGD01000013">
    <property type="protein sequence ID" value="TCK52077.1"/>
    <property type="molecule type" value="Genomic_DNA"/>
</dbReference>
<feature type="domain" description="N-acetyltransferase" evidence="1">
    <location>
        <begin position="12"/>
        <end position="177"/>
    </location>
</feature>
<dbReference type="InterPro" id="IPR016181">
    <property type="entry name" value="Acyl_CoA_acyltransferase"/>
</dbReference>
<dbReference type="PROSITE" id="PS51186">
    <property type="entry name" value="GNAT"/>
    <property type="match status" value="1"/>
</dbReference>
<comment type="caution">
    <text evidence="2">The sequence shown here is derived from an EMBL/GenBank/DDBJ whole genome shotgun (WGS) entry which is preliminary data.</text>
</comment>
<sequence length="181" mass="21307">MQRNYFITSKRLGFSEWKRADFDLALGLWGDYNVTKFFDSTGQFTELRVRERLSQELVTKRKFGYQYWPIFKLTSGEHIGCAGLRPYDLDNKILEIGFHILPLQWRKGYAREAAQTIMSYAFNNLNIDALFAGHHPQNIGSRNLLKSLGFHYTHDEFYKPTGLKHPSYLFYLSDYLAIHHK</sequence>
<dbReference type="PANTHER" id="PTHR43792">
    <property type="entry name" value="GNAT FAMILY, PUTATIVE (AFU_ORTHOLOGUE AFUA_3G00765)-RELATED-RELATED"/>
    <property type="match status" value="1"/>
</dbReference>
<dbReference type="PANTHER" id="PTHR43792:SF1">
    <property type="entry name" value="N-ACETYLTRANSFERASE DOMAIN-CONTAINING PROTEIN"/>
    <property type="match status" value="1"/>
</dbReference>
<dbReference type="SUPFAM" id="SSF55729">
    <property type="entry name" value="Acyl-CoA N-acyltransferases (Nat)"/>
    <property type="match status" value="1"/>
</dbReference>
<keyword evidence="3" id="KW-1185">Reference proteome</keyword>
<dbReference type="InterPro" id="IPR000182">
    <property type="entry name" value="GNAT_dom"/>
</dbReference>
<dbReference type="Gene3D" id="3.40.630.30">
    <property type="match status" value="1"/>
</dbReference>
<evidence type="ECO:0000313" key="2">
    <source>
        <dbReference type="EMBL" id="TCK52077.1"/>
    </source>
</evidence>
<dbReference type="CDD" id="cd04301">
    <property type="entry name" value="NAT_SF"/>
    <property type="match status" value="1"/>
</dbReference>